<feature type="domain" description="WWE" evidence="2">
    <location>
        <begin position="68"/>
        <end position="145"/>
    </location>
</feature>
<feature type="compositionally biased region" description="Low complexity" evidence="1">
    <location>
        <begin position="179"/>
        <end position="195"/>
    </location>
</feature>
<proteinExistence type="predicted"/>
<reference evidence="4" key="1">
    <citation type="submission" date="2022-11" db="UniProtKB">
        <authorList>
            <consortium name="WormBaseParasite"/>
        </authorList>
    </citation>
    <scope>IDENTIFICATION</scope>
</reference>
<dbReference type="PROSITE" id="PS50918">
    <property type="entry name" value="WWE"/>
    <property type="match status" value="1"/>
</dbReference>
<protein>
    <submittedName>
        <fullName evidence="4">WWE domain-containing protein</fullName>
    </submittedName>
</protein>
<sequence>MVKEELSDLQWEWEAKKDSWVRYDKASNEELNNNFEVSVVALKIEESDLEVDRMNMRQKNRTTGFERSVRCCIEEADGSRYAWEWQDEKRRWRSYPPNVVRQLESAHTSNESVVNVVIAERAYTIDLSSMEQKNDTSNVEKKVRRVASVAESAMVATPAPSAVRTRSMAKRKVEDDTEATTSKAPAKSQKAAAAKRSAKRTKLEDDDDEDQENEPRNT</sequence>
<dbReference type="Pfam" id="PF02825">
    <property type="entry name" value="WWE"/>
    <property type="match status" value="2"/>
</dbReference>
<evidence type="ECO:0000259" key="2">
    <source>
        <dbReference type="PROSITE" id="PS50918"/>
    </source>
</evidence>
<name>A0A914VUE2_9BILA</name>
<keyword evidence="3" id="KW-1185">Reference proteome</keyword>
<dbReference type="SMART" id="SM00678">
    <property type="entry name" value="WWE"/>
    <property type="match status" value="1"/>
</dbReference>
<evidence type="ECO:0000313" key="4">
    <source>
        <dbReference type="WBParaSite" id="PSAMB.scaffold2406size23384.g17682.t1"/>
    </source>
</evidence>
<dbReference type="WBParaSite" id="PSAMB.scaffold2406size23384.g17682.t1">
    <property type="protein sequence ID" value="PSAMB.scaffold2406size23384.g17682.t1"/>
    <property type="gene ID" value="PSAMB.scaffold2406size23384.g17682"/>
</dbReference>
<dbReference type="Proteomes" id="UP000887566">
    <property type="component" value="Unplaced"/>
</dbReference>
<dbReference type="AlphaFoldDB" id="A0A914VUE2"/>
<dbReference type="GO" id="GO:0008270">
    <property type="term" value="F:zinc ion binding"/>
    <property type="evidence" value="ECO:0007669"/>
    <property type="project" value="InterPro"/>
</dbReference>
<organism evidence="3 4">
    <name type="scientific">Plectus sambesii</name>
    <dbReference type="NCBI Taxonomy" id="2011161"/>
    <lineage>
        <taxon>Eukaryota</taxon>
        <taxon>Metazoa</taxon>
        <taxon>Ecdysozoa</taxon>
        <taxon>Nematoda</taxon>
        <taxon>Chromadorea</taxon>
        <taxon>Plectida</taxon>
        <taxon>Plectina</taxon>
        <taxon>Plectoidea</taxon>
        <taxon>Plectidae</taxon>
        <taxon>Plectus</taxon>
    </lineage>
</organism>
<dbReference type="InterPro" id="IPR037197">
    <property type="entry name" value="WWE_dom_sf"/>
</dbReference>
<accession>A0A914VUE2</accession>
<feature type="region of interest" description="Disordered" evidence="1">
    <location>
        <begin position="150"/>
        <end position="218"/>
    </location>
</feature>
<dbReference type="Gene3D" id="3.30.720.50">
    <property type="match status" value="2"/>
</dbReference>
<evidence type="ECO:0000313" key="3">
    <source>
        <dbReference type="Proteomes" id="UP000887566"/>
    </source>
</evidence>
<dbReference type="SUPFAM" id="SSF117839">
    <property type="entry name" value="WWE domain"/>
    <property type="match status" value="2"/>
</dbReference>
<dbReference type="InterPro" id="IPR018123">
    <property type="entry name" value="WWE-dom_subgr"/>
</dbReference>
<evidence type="ECO:0000256" key="1">
    <source>
        <dbReference type="SAM" id="MobiDB-lite"/>
    </source>
</evidence>
<dbReference type="InterPro" id="IPR004170">
    <property type="entry name" value="WWE_dom"/>
</dbReference>